<evidence type="ECO:0000259" key="11">
    <source>
        <dbReference type="PROSITE" id="PS50850"/>
    </source>
</evidence>
<dbReference type="NCBIfam" id="TIGR00893">
    <property type="entry name" value="2A0114"/>
    <property type="match status" value="1"/>
</dbReference>
<dbReference type="Proteomes" id="UP000026941">
    <property type="component" value="Unassembled WGS sequence"/>
</dbReference>
<feature type="transmembrane region" description="Helical" evidence="10">
    <location>
        <begin position="116"/>
        <end position="138"/>
    </location>
</feature>
<dbReference type="CDD" id="cd17319">
    <property type="entry name" value="MFS_ExuT_GudP_like"/>
    <property type="match status" value="1"/>
</dbReference>
<feature type="transmembrane region" description="Helical" evidence="10">
    <location>
        <begin position="55"/>
        <end position="76"/>
    </location>
</feature>
<evidence type="ECO:0000256" key="5">
    <source>
        <dbReference type="ARBA" id="ARBA00022989"/>
    </source>
</evidence>
<evidence type="ECO:0000256" key="3">
    <source>
        <dbReference type="ARBA" id="ARBA00022475"/>
    </source>
</evidence>
<dbReference type="RefSeq" id="WP_042471002.1">
    <property type="nucleotide sequence ID" value="NZ_BAYX01000003.1"/>
</dbReference>
<dbReference type="PANTHER" id="PTHR43791">
    <property type="entry name" value="PERMEASE-RELATED"/>
    <property type="match status" value="1"/>
</dbReference>
<reference evidence="12 13" key="1">
    <citation type="submission" date="2014-05" db="EMBL/GenBank/DDBJ databases">
        <title>Whole genome shotgun sequence of Rhizobium rhizogenes NBRC 13257.</title>
        <authorList>
            <person name="Katano-Makiyama Y."/>
            <person name="Hosoyama A."/>
            <person name="Hashimoto M."/>
            <person name="Hosoyama Y."/>
            <person name="Noguchi M."/>
            <person name="Tsuchikane K."/>
            <person name="Kimura A."/>
            <person name="Ohji S."/>
            <person name="Ichikawa N."/>
            <person name="Yamazoe A."/>
            <person name="Fujita N."/>
        </authorList>
    </citation>
    <scope>NUCLEOTIDE SEQUENCE [LARGE SCALE GENOMIC DNA]</scope>
    <source>
        <strain evidence="12 13">NBRC 13257</strain>
    </source>
</reference>
<evidence type="ECO:0000256" key="8">
    <source>
        <dbReference type="ARBA" id="ARBA00058119"/>
    </source>
</evidence>
<feature type="transmembrane region" description="Helical" evidence="10">
    <location>
        <begin position="287"/>
        <end position="305"/>
    </location>
</feature>
<feature type="transmembrane region" description="Helical" evidence="10">
    <location>
        <begin position="88"/>
        <end position="110"/>
    </location>
</feature>
<feature type="transmembrane region" description="Helical" evidence="10">
    <location>
        <begin position="243"/>
        <end position="267"/>
    </location>
</feature>
<feature type="domain" description="Major facilitator superfamily (MFS) profile" evidence="11">
    <location>
        <begin position="26"/>
        <end position="431"/>
    </location>
</feature>
<dbReference type="FunFam" id="1.20.1250.20:FF:000018">
    <property type="entry name" value="MFS transporter permease"/>
    <property type="match status" value="1"/>
</dbReference>
<organism evidence="12 13">
    <name type="scientific">Rhizobium rhizogenes NBRC 13257</name>
    <dbReference type="NCBI Taxonomy" id="1220581"/>
    <lineage>
        <taxon>Bacteria</taxon>
        <taxon>Pseudomonadati</taxon>
        <taxon>Pseudomonadota</taxon>
        <taxon>Alphaproteobacteria</taxon>
        <taxon>Hyphomicrobiales</taxon>
        <taxon>Rhizobiaceae</taxon>
        <taxon>Rhizobium/Agrobacterium group</taxon>
        <taxon>Rhizobium</taxon>
    </lineage>
</organism>
<dbReference type="FunFam" id="1.20.1250.20:FF:000126">
    <property type="entry name" value="MFS transporter permease"/>
    <property type="match status" value="1"/>
</dbReference>
<feature type="transmembrane region" description="Helical" evidence="10">
    <location>
        <begin position="150"/>
        <end position="172"/>
    </location>
</feature>
<dbReference type="AlphaFoldDB" id="A0AA87Q6U7"/>
<name>A0AA87Q6U7_RHIRH</name>
<evidence type="ECO:0000256" key="9">
    <source>
        <dbReference type="ARBA" id="ARBA00074139"/>
    </source>
</evidence>
<keyword evidence="5 10" id="KW-1133">Transmembrane helix</keyword>
<protein>
    <recommendedName>
        <fullName evidence="9">Putative tartrate transporter</fullName>
    </recommendedName>
</protein>
<feature type="transmembrane region" description="Helical" evidence="10">
    <location>
        <begin position="372"/>
        <end position="398"/>
    </location>
</feature>
<evidence type="ECO:0000256" key="1">
    <source>
        <dbReference type="ARBA" id="ARBA00004651"/>
    </source>
</evidence>
<gene>
    <name evidence="12" type="primary">ttuB</name>
    <name evidence="12" type="ORF">RRH01S_03_04280</name>
</gene>
<comment type="caution">
    <text evidence="12">The sequence shown here is derived from an EMBL/GenBank/DDBJ whole genome shotgun (WGS) entry which is preliminary data.</text>
</comment>
<feature type="transmembrane region" description="Helical" evidence="10">
    <location>
        <begin position="26"/>
        <end position="49"/>
    </location>
</feature>
<dbReference type="PROSITE" id="PS50850">
    <property type="entry name" value="MFS"/>
    <property type="match status" value="1"/>
</dbReference>
<keyword evidence="4 10" id="KW-0812">Transmembrane</keyword>
<dbReference type="GO" id="GO:0005886">
    <property type="term" value="C:plasma membrane"/>
    <property type="evidence" value="ECO:0007669"/>
    <property type="project" value="UniProtKB-SubCell"/>
</dbReference>
<dbReference type="InterPro" id="IPR011701">
    <property type="entry name" value="MFS"/>
</dbReference>
<feature type="transmembrane region" description="Helical" evidence="10">
    <location>
        <begin position="404"/>
        <end position="426"/>
    </location>
</feature>
<keyword evidence="3" id="KW-1003">Cell membrane</keyword>
<dbReference type="Gene3D" id="1.20.1250.20">
    <property type="entry name" value="MFS general substrate transporter like domains"/>
    <property type="match status" value="2"/>
</dbReference>
<dbReference type="InterPro" id="IPR020846">
    <property type="entry name" value="MFS_dom"/>
</dbReference>
<feature type="transmembrane region" description="Helical" evidence="10">
    <location>
        <begin position="184"/>
        <end position="206"/>
    </location>
</feature>
<sequence>MSSFWEEMAVTNELETRVLRKITIRIVPFIMLLYLIAFLDRVNIGFAALEMNKDLGFSSTVFGFGAGIFFLGYFLFEVPSNLILNKVGARIWIARVMITWGIVSGLMAFVQGATSFYVLRFLLGVAEAGFFPGIILYLSFWFPARRRAAVTALFMAAAPLSTVLGSPISGALMQMHGLMGLAGWQWMFLIEAAPALIFGVVVLFYLTDRPAKAKWLSDEERNWLVKTMEDEQKSRGVKASHSIWAGLVDIRVLALALVYFGTSAGLYTLGIWAPQIIKEFGLSSLDVGFLNAIPATFAVVAMVLWARHSDRTGERTWHVVLACLLAAAGLAFAARATGVLAVLVALTLVNIGISCSKPPLWSMPTLFLSGPAAAAGIATINSIGNLGGFVGPSMIGWIKDLTGGFAGGLCFVAGLLVLSAALTLILSRAAAKASAIQAAGQQS</sequence>
<evidence type="ECO:0000256" key="2">
    <source>
        <dbReference type="ARBA" id="ARBA00022448"/>
    </source>
</evidence>
<keyword evidence="6 10" id="KW-0472">Membrane</keyword>
<accession>A0AA87Q6U7</accession>
<dbReference type="Pfam" id="PF07690">
    <property type="entry name" value="MFS_1"/>
    <property type="match status" value="1"/>
</dbReference>
<dbReference type="SUPFAM" id="SSF103473">
    <property type="entry name" value="MFS general substrate transporter"/>
    <property type="match status" value="1"/>
</dbReference>
<evidence type="ECO:0000256" key="6">
    <source>
        <dbReference type="ARBA" id="ARBA00023136"/>
    </source>
</evidence>
<proteinExistence type="inferred from homology"/>
<dbReference type="PANTHER" id="PTHR43791:SF36">
    <property type="entry name" value="TRANSPORTER, PUTATIVE (AFU_ORTHOLOGUE AFUA_6G08340)-RELATED"/>
    <property type="match status" value="1"/>
</dbReference>
<evidence type="ECO:0000313" key="13">
    <source>
        <dbReference type="Proteomes" id="UP000026941"/>
    </source>
</evidence>
<evidence type="ECO:0000256" key="7">
    <source>
        <dbReference type="ARBA" id="ARBA00038514"/>
    </source>
</evidence>
<feature type="transmembrane region" description="Helical" evidence="10">
    <location>
        <begin position="340"/>
        <end position="360"/>
    </location>
</feature>
<evidence type="ECO:0000313" key="12">
    <source>
        <dbReference type="EMBL" id="GAJ92354.1"/>
    </source>
</evidence>
<comment type="function">
    <text evidence="8">Component of the tartrate utilization system and may allow entry of tartrate and tartrate dehydrogenase.</text>
</comment>
<evidence type="ECO:0000256" key="10">
    <source>
        <dbReference type="SAM" id="Phobius"/>
    </source>
</evidence>
<comment type="subcellular location">
    <subcellularLocation>
        <location evidence="1">Cell membrane</location>
        <topology evidence="1">Multi-pass membrane protein</topology>
    </subcellularLocation>
</comment>
<comment type="similarity">
    <text evidence="7">Belongs to the major facilitator superfamily. Phthalate permease family.</text>
</comment>
<keyword evidence="2" id="KW-0813">Transport</keyword>
<dbReference type="InterPro" id="IPR036259">
    <property type="entry name" value="MFS_trans_sf"/>
</dbReference>
<evidence type="ECO:0000256" key="4">
    <source>
        <dbReference type="ARBA" id="ARBA00022692"/>
    </source>
</evidence>
<dbReference type="EMBL" id="BAYX01000003">
    <property type="protein sequence ID" value="GAJ92354.1"/>
    <property type="molecule type" value="Genomic_DNA"/>
</dbReference>
<dbReference type="GO" id="GO:0022857">
    <property type="term" value="F:transmembrane transporter activity"/>
    <property type="evidence" value="ECO:0007669"/>
    <property type="project" value="InterPro"/>
</dbReference>